<proteinExistence type="predicted"/>
<dbReference type="AlphaFoldDB" id="A0A6J0C5Y3"/>
<dbReference type="GeneID" id="107225730"/>
<dbReference type="InParanoid" id="A0A6J0C5Y3"/>
<protein>
    <submittedName>
        <fullName evidence="3">Uncharacterized protein LOC107225730</fullName>
    </submittedName>
</protein>
<evidence type="ECO:0000313" key="3">
    <source>
        <dbReference type="RefSeq" id="XP_015521774.1"/>
    </source>
</evidence>
<accession>A0A6J0C5Y3</accession>
<feature type="compositionally biased region" description="Low complexity" evidence="1">
    <location>
        <begin position="230"/>
        <end position="241"/>
    </location>
</feature>
<dbReference type="RefSeq" id="XP_015521774.1">
    <property type="nucleotide sequence ID" value="XM_015666288.2"/>
</dbReference>
<sequence length="313" mass="36226">MSAIVREEATTPTTHRGLSDWWNEETEYVFQRIEEWAALARGYNRLKSQRYSRGHLTMKEEPGDTNWSISANKLVVGDCESWNPRFYRLERSWRRKSRPEEVRINCCGSLNYQSNNRVDSQCLEAYRYDHSIYFKTIGDIRGRNRNRNSSLKRAESPKIAGEIECHRCDDELSGKSPLHDEDQPSKAAGTQVWPITDLTQMNLEADESRRYLDDELEGNLQNDNYCSSEDNLNNNNQANNSVQFTGNSITRKTDQPLSLKQRLVSIRRTRQSPRKVSQPTIVGDNNVVWPGVLLNYKKKGEAVCSPHRHSIKK</sequence>
<dbReference type="OrthoDB" id="7689787at2759"/>
<keyword evidence="2" id="KW-1185">Reference proteome</keyword>
<dbReference type="Proteomes" id="UP000829291">
    <property type="component" value="Chromosome 2"/>
</dbReference>
<feature type="region of interest" description="Disordered" evidence="1">
    <location>
        <begin position="230"/>
        <end position="256"/>
    </location>
</feature>
<evidence type="ECO:0000313" key="2">
    <source>
        <dbReference type="Proteomes" id="UP000829291"/>
    </source>
</evidence>
<reference evidence="3" key="1">
    <citation type="submission" date="2025-08" db="UniProtKB">
        <authorList>
            <consortium name="RefSeq"/>
        </authorList>
    </citation>
    <scope>IDENTIFICATION</scope>
    <source>
        <tissue evidence="3">Thorax and Abdomen</tissue>
    </source>
</reference>
<dbReference type="KEGG" id="nlo:107225730"/>
<feature type="compositionally biased region" description="Polar residues" evidence="1">
    <location>
        <begin position="242"/>
        <end position="256"/>
    </location>
</feature>
<gene>
    <name evidence="3" type="primary">LOC107225730</name>
</gene>
<name>A0A6J0C5Y3_NEOLC</name>
<evidence type="ECO:0000256" key="1">
    <source>
        <dbReference type="SAM" id="MobiDB-lite"/>
    </source>
</evidence>
<organism evidence="3">
    <name type="scientific">Neodiprion lecontei</name>
    <name type="common">Redheaded pine sawfly</name>
    <dbReference type="NCBI Taxonomy" id="441921"/>
    <lineage>
        <taxon>Eukaryota</taxon>
        <taxon>Metazoa</taxon>
        <taxon>Ecdysozoa</taxon>
        <taxon>Arthropoda</taxon>
        <taxon>Hexapoda</taxon>
        <taxon>Insecta</taxon>
        <taxon>Pterygota</taxon>
        <taxon>Neoptera</taxon>
        <taxon>Endopterygota</taxon>
        <taxon>Hymenoptera</taxon>
        <taxon>Tenthredinoidea</taxon>
        <taxon>Diprionidae</taxon>
        <taxon>Diprioninae</taxon>
        <taxon>Neodiprion</taxon>
    </lineage>
</organism>